<sequence>MNFPETIEHFLLQCLRFHSHRVVLQSQLLALNVTTFDLPTLLAAAGVPPSRQHAVIRLTCAFLRKTGQLPLYEDAAKKGSCIIQGLEEVLVRSKADVYTIMQKGSTKRQTAATLMNAHSSRSHTVFTVTLHMKENTVDGDELLKVRGGGVRGSDFFFWYFHFCFRYFSPSFSFYRFSQFFILSFFSVFHFIVFFTGEFLFFLKSIIHRHTALRGVWFLIILKPSNSLFPYSLFLTSPQTSPSLSIKFFSLVFFCFSCLFYPVSPHSPFIPPLPSLTDGQASPGGPGRLGEHREVRGGGQACQGGRQHQHVPPHPGPCHHGPGGEGTPHTL</sequence>
<dbReference type="GO" id="GO:0005634">
    <property type="term" value="C:nucleus"/>
    <property type="evidence" value="ECO:0007669"/>
    <property type="project" value="TreeGrafter"/>
</dbReference>
<dbReference type="Pfam" id="PF00225">
    <property type="entry name" value="Kinesin"/>
    <property type="match status" value="1"/>
</dbReference>
<comment type="similarity">
    <text evidence="7">Belongs to the TRAFAC class myosin-kinesin ATPase superfamily. Kinesin family.</text>
</comment>
<name>A0A8J4YGN7_CHIOP</name>
<dbReference type="GO" id="GO:0005876">
    <property type="term" value="C:spindle microtubule"/>
    <property type="evidence" value="ECO:0007669"/>
    <property type="project" value="TreeGrafter"/>
</dbReference>
<dbReference type="GO" id="GO:0090307">
    <property type="term" value="P:mitotic spindle assembly"/>
    <property type="evidence" value="ECO:0007669"/>
    <property type="project" value="TreeGrafter"/>
</dbReference>
<keyword evidence="4" id="KW-0067">ATP-binding</keyword>
<dbReference type="AlphaFoldDB" id="A0A8J4YGN7"/>
<accession>A0A8J4YGN7</accession>
<organism evidence="11 12">
    <name type="scientific">Chionoecetes opilio</name>
    <name type="common">Atlantic snow crab</name>
    <name type="synonym">Cancer opilio</name>
    <dbReference type="NCBI Taxonomy" id="41210"/>
    <lineage>
        <taxon>Eukaryota</taxon>
        <taxon>Metazoa</taxon>
        <taxon>Ecdysozoa</taxon>
        <taxon>Arthropoda</taxon>
        <taxon>Crustacea</taxon>
        <taxon>Multicrustacea</taxon>
        <taxon>Malacostraca</taxon>
        <taxon>Eumalacostraca</taxon>
        <taxon>Eucarida</taxon>
        <taxon>Decapoda</taxon>
        <taxon>Pleocyemata</taxon>
        <taxon>Brachyura</taxon>
        <taxon>Eubrachyura</taxon>
        <taxon>Majoidea</taxon>
        <taxon>Majidae</taxon>
        <taxon>Chionoecetes</taxon>
    </lineage>
</organism>
<evidence type="ECO:0000256" key="6">
    <source>
        <dbReference type="ARBA" id="ARBA00023212"/>
    </source>
</evidence>
<gene>
    <name evidence="11" type="primary">Klp61F_1</name>
    <name evidence="11" type="ORF">GWK47_035586</name>
</gene>
<dbReference type="GO" id="GO:0072686">
    <property type="term" value="C:mitotic spindle"/>
    <property type="evidence" value="ECO:0007669"/>
    <property type="project" value="TreeGrafter"/>
</dbReference>
<evidence type="ECO:0000256" key="7">
    <source>
        <dbReference type="PROSITE-ProRule" id="PRU00283"/>
    </source>
</evidence>
<protein>
    <submittedName>
        <fullName evidence="11">Kinesin-like protein Klp61F</fullName>
    </submittedName>
</protein>
<feature type="transmembrane region" description="Helical" evidence="9">
    <location>
        <begin position="214"/>
        <end position="233"/>
    </location>
</feature>
<dbReference type="GO" id="GO:0008017">
    <property type="term" value="F:microtubule binding"/>
    <property type="evidence" value="ECO:0007669"/>
    <property type="project" value="InterPro"/>
</dbReference>
<keyword evidence="9" id="KW-1133">Transmembrane helix</keyword>
<keyword evidence="3" id="KW-0547">Nucleotide-binding</keyword>
<evidence type="ECO:0000256" key="9">
    <source>
        <dbReference type="SAM" id="Phobius"/>
    </source>
</evidence>
<dbReference type="SUPFAM" id="SSF52540">
    <property type="entry name" value="P-loop containing nucleoside triphosphate hydrolases"/>
    <property type="match status" value="1"/>
</dbReference>
<keyword evidence="5" id="KW-0505">Motor protein</keyword>
<evidence type="ECO:0000256" key="8">
    <source>
        <dbReference type="SAM" id="MobiDB-lite"/>
    </source>
</evidence>
<keyword evidence="9" id="KW-0812">Transmembrane</keyword>
<dbReference type="GO" id="GO:0005524">
    <property type="term" value="F:ATP binding"/>
    <property type="evidence" value="ECO:0007669"/>
    <property type="project" value="UniProtKB-KW"/>
</dbReference>
<dbReference type="PROSITE" id="PS50067">
    <property type="entry name" value="KINESIN_MOTOR_2"/>
    <property type="match status" value="1"/>
</dbReference>
<dbReference type="OrthoDB" id="6513151at2759"/>
<feature type="region of interest" description="Disordered" evidence="8">
    <location>
        <begin position="278"/>
        <end position="330"/>
    </location>
</feature>
<dbReference type="GO" id="GO:0008574">
    <property type="term" value="F:plus-end-directed microtubule motor activity"/>
    <property type="evidence" value="ECO:0007669"/>
    <property type="project" value="TreeGrafter"/>
</dbReference>
<evidence type="ECO:0000256" key="5">
    <source>
        <dbReference type="ARBA" id="ARBA00023175"/>
    </source>
</evidence>
<dbReference type="Proteomes" id="UP000770661">
    <property type="component" value="Unassembled WGS sequence"/>
</dbReference>
<dbReference type="EMBL" id="JACEEZ010003851">
    <property type="protein sequence ID" value="KAG0726957.1"/>
    <property type="molecule type" value="Genomic_DNA"/>
</dbReference>
<evidence type="ECO:0000259" key="10">
    <source>
        <dbReference type="PROSITE" id="PS50067"/>
    </source>
</evidence>
<dbReference type="GO" id="GO:0007018">
    <property type="term" value="P:microtubule-based movement"/>
    <property type="evidence" value="ECO:0007669"/>
    <property type="project" value="InterPro"/>
</dbReference>
<keyword evidence="6" id="KW-0206">Cytoskeleton</keyword>
<proteinExistence type="inferred from homology"/>
<feature type="domain" description="Kinesin motor" evidence="10">
    <location>
        <begin position="1"/>
        <end position="153"/>
    </location>
</feature>
<feature type="transmembrane region" description="Helical" evidence="9">
    <location>
        <begin position="245"/>
        <end position="262"/>
    </location>
</feature>
<evidence type="ECO:0000313" key="11">
    <source>
        <dbReference type="EMBL" id="KAG0726957.1"/>
    </source>
</evidence>
<feature type="transmembrane region" description="Helical" evidence="9">
    <location>
        <begin position="180"/>
        <end position="202"/>
    </location>
</feature>
<dbReference type="InterPro" id="IPR001752">
    <property type="entry name" value="Kinesin_motor_dom"/>
</dbReference>
<evidence type="ECO:0000256" key="4">
    <source>
        <dbReference type="ARBA" id="ARBA00022840"/>
    </source>
</evidence>
<dbReference type="Gene3D" id="3.40.850.10">
    <property type="entry name" value="Kinesin motor domain"/>
    <property type="match status" value="1"/>
</dbReference>
<dbReference type="InterPro" id="IPR047149">
    <property type="entry name" value="KIF11-like"/>
</dbReference>
<evidence type="ECO:0000313" key="12">
    <source>
        <dbReference type="Proteomes" id="UP000770661"/>
    </source>
</evidence>
<evidence type="ECO:0000256" key="3">
    <source>
        <dbReference type="ARBA" id="ARBA00022741"/>
    </source>
</evidence>
<dbReference type="GO" id="GO:0051231">
    <property type="term" value="P:spindle elongation"/>
    <property type="evidence" value="ECO:0007669"/>
    <property type="project" value="TreeGrafter"/>
</dbReference>
<dbReference type="InterPro" id="IPR036961">
    <property type="entry name" value="Kinesin_motor_dom_sf"/>
</dbReference>
<comment type="subcellular location">
    <subcellularLocation>
        <location evidence="1">Cytoplasm</location>
        <location evidence="1">Cytoskeleton</location>
    </subcellularLocation>
</comment>
<keyword evidence="2" id="KW-0963">Cytoplasm</keyword>
<comment type="caution">
    <text evidence="7">Lacks conserved residue(s) required for the propagation of feature annotation.</text>
</comment>
<evidence type="ECO:0000256" key="1">
    <source>
        <dbReference type="ARBA" id="ARBA00004245"/>
    </source>
</evidence>
<feature type="compositionally biased region" description="Gly residues" evidence="8">
    <location>
        <begin position="320"/>
        <end position="330"/>
    </location>
</feature>
<reference evidence="11" key="1">
    <citation type="submission" date="2020-07" db="EMBL/GenBank/DDBJ databases">
        <title>The High-quality genome of the commercially important snow crab, Chionoecetes opilio.</title>
        <authorList>
            <person name="Jeong J.-H."/>
            <person name="Ryu S."/>
        </authorList>
    </citation>
    <scope>NUCLEOTIDE SEQUENCE</scope>
    <source>
        <strain evidence="11">MADBK_172401_WGS</strain>
        <tissue evidence="11">Digestive gland</tissue>
    </source>
</reference>
<dbReference type="InterPro" id="IPR027417">
    <property type="entry name" value="P-loop_NTPase"/>
</dbReference>
<comment type="caution">
    <text evidence="11">The sequence shown here is derived from an EMBL/GenBank/DDBJ whole genome shotgun (WGS) entry which is preliminary data.</text>
</comment>
<keyword evidence="12" id="KW-1185">Reference proteome</keyword>
<evidence type="ECO:0000256" key="2">
    <source>
        <dbReference type="ARBA" id="ARBA00022490"/>
    </source>
</evidence>
<dbReference type="PANTHER" id="PTHR47970:SF12">
    <property type="entry name" value="KINESIN FAMILY MEMBER 11"/>
    <property type="match status" value="1"/>
</dbReference>
<dbReference type="PANTHER" id="PTHR47970">
    <property type="entry name" value="KINESIN-LIKE PROTEIN KIF11"/>
    <property type="match status" value="1"/>
</dbReference>
<keyword evidence="9" id="KW-0472">Membrane</keyword>